<evidence type="ECO:0000259" key="1">
    <source>
        <dbReference type="Pfam" id="PF04542"/>
    </source>
</evidence>
<protein>
    <submittedName>
        <fullName evidence="4">RNA polymerase sigma factor</fullName>
    </submittedName>
</protein>
<dbReference type="InterPro" id="IPR007627">
    <property type="entry name" value="RNA_pol_sigma70_r2"/>
</dbReference>
<name>A0ABW2IKM2_9PROT</name>
<dbReference type="Proteomes" id="UP001596492">
    <property type="component" value="Unassembled WGS sequence"/>
</dbReference>
<dbReference type="RefSeq" id="WP_382166660.1">
    <property type="nucleotide sequence ID" value="NZ_JBHTBR010000004.1"/>
</dbReference>
<dbReference type="EMBL" id="JBHTBR010000004">
    <property type="protein sequence ID" value="MFC7291431.1"/>
    <property type="molecule type" value="Genomic_DNA"/>
</dbReference>
<gene>
    <name evidence="4" type="ORF">ACFQS8_07380</name>
</gene>
<dbReference type="Pfam" id="PF08281">
    <property type="entry name" value="Sigma70_r4_2"/>
    <property type="match status" value="1"/>
</dbReference>
<feature type="domain" description="DUF6596" evidence="3">
    <location>
        <begin position="185"/>
        <end position="285"/>
    </location>
</feature>
<evidence type="ECO:0000313" key="4">
    <source>
        <dbReference type="EMBL" id="MFC7291431.1"/>
    </source>
</evidence>
<proteinExistence type="predicted"/>
<feature type="domain" description="RNA polymerase sigma factor 70 region 4 type 2" evidence="2">
    <location>
        <begin position="116"/>
        <end position="167"/>
    </location>
</feature>
<evidence type="ECO:0000259" key="2">
    <source>
        <dbReference type="Pfam" id="PF08281"/>
    </source>
</evidence>
<dbReference type="SUPFAM" id="SSF88659">
    <property type="entry name" value="Sigma3 and sigma4 domains of RNA polymerase sigma factors"/>
    <property type="match status" value="1"/>
</dbReference>
<dbReference type="Pfam" id="PF20239">
    <property type="entry name" value="DUF6596"/>
    <property type="match status" value="1"/>
</dbReference>
<comment type="caution">
    <text evidence="4">The sequence shown here is derived from an EMBL/GenBank/DDBJ whole genome shotgun (WGS) entry which is preliminary data.</text>
</comment>
<organism evidence="4 5">
    <name type="scientific">Hirschia litorea</name>
    <dbReference type="NCBI Taxonomy" id="1199156"/>
    <lineage>
        <taxon>Bacteria</taxon>
        <taxon>Pseudomonadati</taxon>
        <taxon>Pseudomonadota</taxon>
        <taxon>Alphaproteobacteria</taxon>
        <taxon>Hyphomonadales</taxon>
        <taxon>Hyphomonadaceae</taxon>
        <taxon>Hirschia</taxon>
    </lineage>
</organism>
<sequence length="424" mass="47328">MLPPYSLEQTIARIVREEWGRILSCIVKNVGDFQLAEDVLQDAVEAALKTWPEKGVPKSPAAWLITTSHRKAIDRLRRLNNFKKKQADIAYLSQLPVYDIEEDNALTIPDERLEMIFTCCHPALDEKTQIALTLRTIGGLKTEEIARAFLDTSSAMAQRLVRAKKKIKLAAIPYKIPDQQMMPSRLRGVLAVVYLIFNEGYSASSGENLTRVNLSNEAIRLARILVQLLPHEPEVLGLYALLLLHDARRYARLDKQGRMVALEHQDRSLWDQQKAEEGNHTVKQALAKGAVGPYQLQACISALHVGAADWESTDWPQICGLYALLYQMQPTPIVRINQAIALSYGSSLQAGIEVLHTLENTHDMTKNASFLLAKADVCERSGEVVPALRLLESALAFADNDIERAFVARKVESLRAAITSSSNK</sequence>
<dbReference type="Pfam" id="PF04542">
    <property type="entry name" value="Sigma70_r2"/>
    <property type="match status" value="1"/>
</dbReference>
<dbReference type="PANTHER" id="PTHR47756">
    <property type="entry name" value="BLL6612 PROTEIN-RELATED"/>
    <property type="match status" value="1"/>
</dbReference>
<dbReference type="InterPro" id="IPR046531">
    <property type="entry name" value="DUF6596"/>
</dbReference>
<reference evidence="5" key="1">
    <citation type="journal article" date="2019" name="Int. J. Syst. Evol. Microbiol.">
        <title>The Global Catalogue of Microorganisms (GCM) 10K type strain sequencing project: providing services to taxonomists for standard genome sequencing and annotation.</title>
        <authorList>
            <consortium name="The Broad Institute Genomics Platform"/>
            <consortium name="The Broad Institute Genome Sequencing Center for Infectious Disease"/>
            <person name="Wu L."/>
            <person name="Ma J."/>
        </authorList>
    </citation>
    <scope>NUCLEOTIDE SEQUENCE [LARGE SCALE GENOMIC DNA]</scope>
    <source>
        <strain evidence="5">CCUG 51308</strain>
    </source>
</reference>
<dbReference type="Gene3D" id="1.10.1740.10">
    <property type="match status" value="1"/>
</dbReference>
<feature type="domain" description="RNA polymerase sigma-70 region 2" evidence="1">
    <location>
        <begin position="26"/>
        <end position="80"/>
    </location>
</feature>
<accession>A0ABW2IKM2</accession>
<dbReference type="SUPFAM" id="SSF88946">
    <property type="entry name" value="Sigma2 domain of RNA polymerase sigma factors"/>
    <property type="match status" value="1"/>
</dbReference>
<evidence type="ECO:0000259" key="3">
    <source>
        <dbReference type="Pfam" id="PF20239"/>
    </source>
</evidence>
<dbReference type="InterPro" id="IPR013249">
    <property type="entry name" value="RNA_pol_sigma70_r4_t2"/>
</dbReference>
<dbReference type="InterPro" id="IPR013325">
    <property type="entry name" value="RNA_pol_sigma_r2"/>
</dbReference>
<evidence type="ECO:0000313" key="5">
    <source>
        <dbReference type="Proteomes" id="UP001596492"/>
    </source>
</evidence>
<keyword evidence="5" id="KW-1185">Reference proteome</keyword>
<dbReference type="InterPro" id="IPR013324">
    <property type="entry name" value="RNA_pol_sigma_r3/r4-like"/>
</dbReference>
<dbReference type="PANTHER" id="PTHR47756:SF2">
    <property type="entry name" value="BLL6612 PROTEIN"/>
    <property type="match status" value="1"/>
</dbReference>